<dbReference type="PROSITE" id="PS00108">
    <property type="entry name" value="PROTEIN_KINASE_ST"/>
    <property type="match status" value="1"/>
</dbReference>
<dbReference type="InterPro" id="IPR001245">
    <property type="entry name" value="Ser-Thr/Tyr_kinase_cat_dom"/>
</dbReference>
<dbReference type="PANTHER" id="PTHR44329">
    <property type="entry name" value="SERINE/THREONINE-PROTEIN KINASE TNNI3K-RELATED"/>
    <property type="match status" value="1"/>
</dbReference>
<dbReference type="PANTHER" id="PTHR44329:SF214">
    <property type="entry name" value="PROTEIN KINASE DOMAIN-CONTAINING PROTEIN"/>
    <property type="match status" value="1"/>
</dbReference>
<reference evidence="2 3" key="1">
    <citation type="journal article" date="2017" name="Genome Biol. Evol.">
        <title>Phytophthora megakarya and P. palmivora, closely related causal agents of cacao black pod rot, underwent increases in genome sizes and gene numbers by different mechanisms.</title>
        <authorList>
            <person name="Ali S.S."/>
            <person name="Shao J."/>
            <person name="Lary D.J."/>
            <person name="Kronmiller B."/>
            <person name="Shen D."/>
            <person name="Strem M.D."/>
            <person name="Amoako-Attah I."/>
            <person name="Akrofi A.Y."/>
            <person name="Begoude B.A."/>
            <person name="Ten Hoopen G.M."/>
            <person name="Coulibaly K."/>
            <person name="Kebe B.I."/>
            <person name="Melnick R.L."/>
            <person name="Guiltinan M.J."/>
            <person name="Tyler B.M."/>
            <person name="Meinhardt L.W."/>
            <person name="Bailey B.A."/>
        </authorList>
    </citation>
    <scope>NUCLEOTIDE SEQUENCE [LARGE SCALE GENOMIC DNA]</scope>
    <source>
        <strain evidence="3">sbr112.9</strain>
    </source>
</reference>
<keyword evidence="2" id="KW-0418">Kinase</keyword>
<feature type="domain" description="Protein kinase" evidence="1">
    <location>
        <begin position="620"/>
        <end position="875"/>
    </location>
</feature>
<dbReference type="GO" id="GO:0005524">
    <property type="term" value="F:ATP binding"/>
    <property type="evidence" value="ECO:0007669"/>
    <property type="project" value="InterPro"/>
</dbReference>
<dbReference type="SMART" id="SM00220">
    <property type="entry name" value="S_TKc"/>
    <property type="match status" value="1"/>
</dbReference>
<evidence type="ECO:0000313" key="2">
    <source>
        <dbReference type="EMBL" id="POM74023.1"/>
    </source>
</evidence>
<accession>A0A2P4Y890</accession>
<name>A0A2P4Y890_9STRA</name>
<dbReference type="InterPro" id="IPR008271">
    <property type="entry name" value="Ser/Thr_kinase_AS"/>
</dbReference>
<dbReference type="Gene3D" id="3.30.200.20">
    <property type="entry name" value="Phosphorylase Kinase, domain 1"/>
    <property type="match status" value="1"/>
</dbReference>
<dbReference type="PROSITE" id="PS50011">
    <property type="entry name" value="PROTEIN_KINASE_DOM"/>
    <property type="match status" value="1"/>
</dbReference>
<dbReference type="OrthoDB" id="127186at2759"/>
<dbReference type="InterPro" id="IPR051681">
    <property type="entry name" value="Ser/Thr_Kinases-Pseudokinases"/>
</dbReference>
<organism evidence="2 3">
    <name type="scientific">Phytophthora palmivora</name>
    <dbReference type="NCBI Taxonomy" id="4796"/>
    <lineage>
        <taxon>Eukaryota</taxon>
        <taxon>Sar</taxon>
        <taxon>Stramenopiles</taxon>
        <taxon>Oomycota</taxon>
        <taxon>Peronosporomycetes</taxon>
        <taxon>Peronosporales</taxon>
        <taxon>Peronosporaceae</taxon>
        <taxon>Phytophthora</taxon>
    </lineage>
</organism>
<comment type="caution">
    <text evidence="2">The sequence shown here is derived from an EMBL/GenBank/DDBJ whole genome shotgun (WGS) entry which is preliminary data.</text>
</comment>
<protein>
    <submittedName>
        <fullName evidence="2">TKL protein Kinase</fullName>
    </submittedName>
</protein>
<keyword evidence="3" id="KW-1185">Reference proteome</keyword>
<dbReference type="GO" id="GO:0004674">
    <property type="term" value="F:protein serine/threonine kinase activity"/>
    <property type="evidence" value="ECO:0007669"/>
    <property type="project" value="TreeGrafter"/>
</dbReference>
<dbReference type="Gene3D" id="1.10.510.10">
    <property type="entry name" value="Transferase(Phosphotransferase) domain 1"/>
    <property type="match status" value="2"/>
</dbReference>
<evidence type="ECO:0000313" key="3">
    <source>
        <dbReference type="Proteomes" id="UP000237271"/>
    </source>
</evidence>
<keyword evidence="2" id="KW-0808">Transferase</keyword>
<dbReference type="InterPro" id="IPR000719">
    <property type="entry name" value="Prot_kinase_dom"/>
</dbReference>
<dbReference type="EMBL" id="NCKW01004947">
    <property type="protein sequence ID" value="POM74023.1"/>
    <property type="molecule type" value="Genomic_DNA"/>
</dbReference>
<gene>
    <name evidence="2" type="ORF">PHPALM_9068</name>
</gene>
<sequence>MGRWQQWVDPRVATGDRWHSHRVGFVRTSVILGDHLVSALRELARTSSDDIAVARTGQFLNKMLRGFERERRLLLRFADSARVILLLQRTIESVLGMQDILESEIREIWDRNLESERKEWIQEIENVLGDNEKMKVEMGDDDQQVQMLNMLKHQLDQFSHVLTSRELDVVSEVFDTIARRGNVMVGNLPHWFATSELEWFRAKTTVVAEGEEACERQAAIWAKLHHPNIRKFFGACHVGSPFVIHEACTRALGKATQTWGYILGCVLGLQYVHDCGLVHERLTVGHLLFSQATQKGILSGMGLVRRCEISSQDSCELNQGPSVSSDILAMGLAIFEILVKDRSPDTISSRGIGFDHLPVIRPNFIKRIEWKLLEGMCAPDPVERTGMAEAVHQINVLARRIAPPVSKSSVNASVAIENVSEYEIQTLGMTLEATLEEIELLCDERDSDSIGNVNRSVYDRLMDIYLQFVVSPNPISMALVESFSLVVLRFFDMLDQSTLGGVSAVPGICVSGTVAGKNYSFHHDIDALLRAFDLDNTAPIHSWQTAWRESRQREGDTLKSYLENPKSLLSQISNDVDRAEVVTLMQFAATTQVGTFSDHLASVGDGNEELPLWFIPPYQVQLGTHIADGSFGAVYEGEWLDTDVVVKQVLLDPTDKENWEQFRREAELWFTLNHPNIIELYGACHQGRPFFVCEPASHGTLASYLKGKDRRTIWFAIGDAALGLQYLHDHNIIHGDIKGNNILVCDSLDGLPTAKLADFGLSIVTTHTTTSASNDNGVLGAFRWKAPECLLGARATFASDIYSLGMCIIEAITNQYPWGNTLPDSVVIRNVTEMRSLPPRPECMSDDEWQLVSWMCRFEPHRRVPIGAVINWAFNLAA</sequence>
<dbReference type="AlphaFoldDB" id="A0A2P4Y890"/>
<dbReference type="Pfam" id="PF07714">
    <property type="entry name" value="PK_Tyr_Ser-Thr"/>
    <property type="match status" value="1"/>
</dbReference>
<evidence type="ECO:0000259" key="1">
    <source>
        <dbReference type="PROSITE" id="PS50011"/>
    </source>
</evidence>
<dbReference type="Proteomes" id="UP000237271">
    <property type="component" value="Unassembled WGS sequence"/>
</dbReference>
<proteinExistence type="predicted"/>
<dbReference type="SUPFAM" id="SSF56112">
    <property type="entry name" value="Protein kinase-like (PK-like)"/>
    <property type="match status" value="2"/>
</dbReference>
<dbReference type="InterPro" id="IPR011009">
    <property type="entry name" value="Kinase-like_dom_sf"/>
</dbReference>